<proteinExistence type="predicted"/>
<dbReference type="GO" id="GO:0005524">
    <property type="term" value="F:ATP binding"/>
    <property type="evidence" value="ECO:0007669"/>
    <property type="project" value="UniProtKB-KW"/>
</dbReference>
<dbReference type="InterPro" id="IPR036890">
    <property type="entry name" value="HATPase_C_sf"/>
</dbReference>
<dbReference type="PROSITE" id="PS50112">
    <property type="entry name" value="PAS"/>
    <property type="match status" value="1"/>
</dbReference>
<dbReference type="Pfam" id="PF02518">
    <property type="entry name" value="HATPase_c"/>
    <property type="match status" value="1"/>
</dbReference>
<dbReference type="EC" id="2.7.13.3" evidence="3"/>
<evidence type="ECO:0000259" key="14">
    <source>
        <dbReference type="PROSITE" id="PS50112"/>
    </source>
</evidence>
<dbReference type="SMART" id="SM00304">
    <property type="entry name" value="HAMP"/>
    <property type="match status" value="1"/>
</dbReference>
<feature type="domain" description="HAMP" evidence="16">
    <location>
        <begin position="333"/>
        <end position="385"/>
    </location>
</feature>
<dbReference type="InterPro" id="IPR003661">
    <property type="entry name" value="HisK_dim/P_dom"/>
</dbReference>
<dbReference type="SMART" id="SM00065">
    <property type="entry name" value="GAF"/>
    <property type="match status" value="1"/>
</dbReference>
<dbReference type="PRINTS" id="PR00344">
    <property type="entry name" value="BCTRLSENSOR"/>
</dbReference>
<dbReference type="PANTHER" id="PTHR43065:SF46">
    <property type="entry name" value="C4-DICARBOXYLATE TRANSPORT SENSOR PROTEIN DCTB"/>
    <property type="match status" value="1"/>
</dbReference>
<dbReference type="GO" id="GO:0006355">
    <property type="term" value="P:regulation of DNA-templated transcription"/>
    <property type="evidence" value="ECO:0007669"/>
    <property type="project" value="InterPro"/>
</dbReference>
<dbReference type="Pfam" id="PF13426">
    <property type="entry name" value="PAS_9"/>
    <property type="match status" value="1"/>
</dbReference>
<dbReference type="SUPFAM" id="SSF55781">
    <property type="entry name" value="GAF domain-like"/>
    <property type="match status" value="1"/>
</dbReference>
<evidence type="ECO:0000259" key="13">
    <source>
        <dbReference type="PROSITE" id="PS50109"/>
    </source>
</evidence>
<dbReference type="InterPro" id="IPR003660">
    <property type="entry name" value="HAMP_dom"/>
</dbReference>
<evidence type="ECO:0000256" key="5">
    <source>
        <dbReference type="ARBA" id="ARBA00022679"/>
    </source>
</evidence>
<feature type="domain" description="PAC" evidence="15">
    <location>
        <begin position="754"/>
        <end position="804"/>
    </location>
</feature>
<dbReference type="InterPro" id="IPR035965">
    <property type="entry name" value="PAS-like_dom_sf"/>
</dbReference>
<dbReference type="SMART" id="SM00387">
    <property type="entry name" value="HATPase_c"/>
    <property type="match status" value="1"/>
</dbReference>
<dbReference type="SUPFAM" id="SSF47384">
    <property type="entry name" value="Homodimeric domain of signal transducing histidine kinase"/>
    <property type="match status" value="1"/>
</dbReference>
<gene>
    <name evidence="17" type="ORF">SCARUB_00714</name>
</gene>
<keyword evidence="4" id="KW-0597">Phosphoprotein</keyword>
<name>A0A1E3XGV5_9BACT</name>
<dbReference type="PROSITE" id="PS50885">
    <property type="entry name" value="HAMP"/>
    <property type="match status" value="1"/>
</dbReference>
<evidence type="ECO:0000313" key="17">
    <source>
        <dbReference type="EMBL" id="ODS34144.1"/>
    </source>
</evidence>
<evidence type="ECO:0000256" key="7">
    <source>
        <dbReference type="ARBA" id="ARBA00022777"/>
    </source>
</evidence>
<feature type="transmembrane region" description="Helical" evidence="12">
    <location>
        <begin position="12"/>
        <end position="31"/>
    </location>
</feature>
<evidence type="ECO:0000259" key="15">
    <source>
        <dbReference type="PROSITE" id="PS50113"/>
    </source>
</evidence>
<dbReference type="InterPro" id="IPR003018">
    <property type="entry name" value="GAF"/>
</dbReference>
<comment type="catalytic activity">
    <reaction evidence="1">
        <text>ATP + protein L-histidine = ADP + protein N-phospho-L-histidine.</text>
        <dbReference type="EC" id="2.7.13.3"/>
    </reaction>
</comment>
<sequence length="1030" mass="115034">MFKNLKITTKIITIFTLIIVTSIVIISYEGIRIARKSLVAARIAGLERTADLKVEKIETFLQERIGNIKTVQDYYNVKTNLPIVTQFADDRTNPAYIAAKKMLDSQLKTFQDVYGYEDVMLVSPEGRIVYVTNETHVETEIDNPLPDDPTGKLFEEGRKGVYHSGIYRKDIEGNEFEMLITAPAYDFNGGFIGVIAFEIDMDLIYEFIQDTTGLGETGETLIGKNMGNHALFLNPLRHDPEGAFQRKAIYGKKEAFPIQEATRGRSGSGLSVDYRGEKIIAAWRYIPSVDCGLVAKIDTAEAFAHINQLKKDIFLITAGILVLSVVAVFLFSRTITRPVKILSEASQKISTGDLSEQVKVKSKDEIGILASSFNTMRIQLGILIKNIEEGRKDWESMFYSVKDIIALYDKNSRLIRCNSALLEGLNVKSKEIIGKKCSEIFHQIKKEDLRKFAVMDMAKILKPVTNEMKVLCLGGIFSISSFPRFDDNGEFAGTIQIMKDITEKKQAEESLKLHAYQQEEIIKIGRRALKGIGISTLFDEVVSIVARTLDVEFCKILELMPDGKAFLLRAGVGWKEGYVGHATVGTGRDSQAGYTLLSNESVIVEDLRTETRFSAPPLLKDHGAISGMSVIIQGEKRPFGVLGVHTTRRRTFSKDDANFIQAIANVLAESIERKQIEMQFRSIFDNSADGIIAINERGIIRLFNLAAEKLFGYTTAEVIGQNVKILMPEPYRSEHDGYLNRYISTGKGHIIGIGPREVQGLQRDGNTFSMELAVAEMRMGEQRMFIGILRDITKRKEMEKNIMESYKMASLGTLTAGVCHEVLNPLNIISSYAQLLLTDTEKGSKTENDLKKILEEVGRIVKITDSLLGFSRKEELEFKEVEVNSLLEKIISIIEPEMKLENIKLIRIFEEGLPRIMANDDELRQVFLNLITNAQGAMPGGGNLTIITQSIEKQGKPFVSIKVKDTGEGILEENINNVFDPFFTTKKEGKGTGLGLSISYGIIKNHGGKMRVNSKEGKGTTFIIDLPAKT</sequence>
<accession>A0A1E3XGV5</accession>
<keyword evidence="8" id="KW-0067">ATP-binding</keyword>
<dbReference type="InterPro" id="IPR001610">
    <property type="entry name" value="PAC"/>
</dbReference>
<dbReference type="Gene3D" id="3.30.450.20">
    <property type="entry name" value="PAS domain"/>
    <property type="match status" value="3"/>
</dbReference>
<dbReference type="InterPro" id="IPR029016">
    <property type="entry name" value="GAF-like_dom_sf"/>
</dbReference>
<comment type="subcellular location">
    <subcellularLocation>
        <location evidence="2">Membrane</location>
    </subcellularLocation>
</comment>
<comment type="caution">
    <text evidence="17">The sequence shown here is derived from an EMBL/GenBank/DDBJ whole genome shotgun (WGS) entry which is preliminary data.</text>
</comment>
<dbReference type="CDD" id="cd00130">
    <property type="entry name" value="PAS"/>
    <property type="match status" value="2"/>
</dbReference>
<dbReference type="FunFam" id="3.30.450.20:FF:000060">
    <property type="entry name" value="Sensor protein FixL"/>
    <property type="match status" value="1"/>
</dbReference>
<feature type="transmembrane region" description="Helical" evidence="12">
    <location>
        <begin position="313"/>
        <end position="332"/>
    </location>
</feature>
<evidence type="ECO:0000256" key="4">
    <source>
        <dbReference type="ARBA" id="ARBA00022553"/>
    </source>
</evidence>
<dbReference type="CDD" id="cd00082">
    <property type="entry name" value="HisKA"/>
    <property type="match status" value="1"/>
</dbReference>
<dbReference type="AlphaFoldDB" id="A0A1E3XGV5"/>
<dbReference type="Pfam" id="PF00672">
    <property type="entry name" value="HAMP"/>
    <property type="match status" value="1"/>
</dbReference>
<dbReference type="PATRIC" id="fig|1872076.5.peg.823"/>
<evidence type="ECO:0000256" key="6">
    <source>
        <dbReference type="ARBA" id="ARBA00022741"/>
    </source>
</evidence>
<keyword evidence="9" id="KW-0902">Two-component regulatory system</keyword>
<keyword evidence="7 17" id="KW-0418">Kinase</keyword>
<dbReference type="InterPro" id="IPR036097">
    <property type="entry name" value="HisK_dim/P_sf"/>
</dbReference>
<dbReference type="SMART" id="SM00086">
    <property type="entry name" value="PAC"/>
    <property type="match status" value="2"/>
</dbReference>
<dbReference type="Gene3D" id="3.30.565.10">
    <property type="entry name" value="Histidine kinase-like ATPase, C-terminal domain"/>
    <property type="match status" value="1"/>
</dbReference>
<protein>
    <recommendedName>
        <fullName evidence="11">Sensor protein FixL</fullName>
        <ecNumber evidence="3">2.7.13.3</ecNumber>
    </recommendedName>
</protein>
<evidence type="ECO:0000256" key="2">
    <source>
        <dbReference type="ARBA" id="ARBA00004370"/>
    </source>
</evidence>
<dbReference type="InterPro" id="IPR005467">
    <property type="entry name" value="His_kinase_dom"/>
</dbReference>
<dbReference type="InterPro" id="IPR004358">
    <property type="entry name" value="Sig_transdc_His_kin-like_C"/>
</dbReference>
<dbReference type="InterPro" id="IPR013767">
    <property type="entry name" value="PAS_fold"/>
</dbReference>
<dbReference type="PROSITE" id="PS50109">
    <property type="entry name" value="HIS_KIN"/>
    <property type="match status" value="1"/>
</dbReference>
<evidence type="ECO:0000259" key="16">
    <source>
        <dbReference type="PROSITE" id="PS50885"/>
    </source>
</evidence>
<evidence type="ECO:0000313" key="18">
    <source>
        <dbReference type="Proteomes" id="UP000094056"/>
    </source>
</evidence>
<dbReference type="SUPFAM" id="SSF55785">
    <property type="entry name" value="PYP-like sensor domain (PAS domain)"/>
    <property type="match status" value="2"/>
</dbReference>
<reference evidence="17 18" key="1">
    <citation type="submission" date="2016-07" db="EMBL/GenBank/DDBJ databases">
        <title>Draft genome of Scalindua rubra, obtained from a brine-seawater interface in the Red Sea, sheds light on salt adaptation in anammox bacteria.</title>
        <authorList>
            <person name="Speth D.R."/>
            <person name="Lagkouvardos I."/>
            <person name="Wang Y."/>
            <person name="Qian P.-Y."/>
            <person name="Dutilh B.E."/>
            <person name="Jetten M.S."/>
        </authorList>
    </citation>
    <scope>NUCLEOTIDE SEQUENCE [LARGE SCALE GENOMIC DNA]</scope>
    <source>
        <strain evidence="17">BSI-1</strain>
    </source>
</reference>
<keyword evidence="12" id="KW-0472">Membrane</keyword>
<dbReference type="SMART" id="SM00091">
    <property type="entry name" value="PAS"/>
    <property type="match status" value="2"/>
</dbReference>
<dbReference type="PROSITE" id="PS50113">
    <property type="entry name" value="PAC"/>
    <property type="match status" value="2"/>
</dbReference>
<dbReference type="Pfam" id="PF00989">
    <property type="entry name" value="PAS"/>
    <property type="match status" value="1"/>
</dbReference>
<dbReference type="CDD" id="cd18773">
    <property type="entry name" value="PDC1_HK_sensor"/>
    <property type="match status" value="1"/>
</dbReference>
<dbReference type="InterPro" id="IPR003594">
    <property type="entry name" value="HATPase_dom"/>
</dbReference>
<keyword evidence="12" id="KW-1133">Transmembrane helix</keyword>
<dbReference type="Pfam" id="PF00512">
    <property type="entry name" value="HisKA"/>
    <property type="match status" value="1"/>
</dbReference>
<dbReference type="InterPro" id="IPR000014">
    <property type="entry name" value="PAS"/>
</dbReference>
<dbReference type="GO" id="GO:0000155">
    <property type="term" value="F:phosphorelay sensor kinase activity"/>
    <property type="evidence" value="ECO:0007669"/>
    <property type="project" value="InterPro"/>
</dbReference>
<dbReference type="InterPro" id="IPR000700">
    <property type="entry name" value="PAS-assoc_C"/>
</dbReference>
<dbReference type="Gene3D" id="1.10.287.130">
    <property type="match status" value="1"/>
</dbReference>
<dbReference type="Gene3D" id="1.10.8.500">
    <property type="entry name" value="HAMP domain in histidine kinase"/>
    <property type="match status" value="1"/>
</dbReference>
<comment type="function">
    <text evidence="10">Putative oxygen sensor; modulates the activity of FixJ, a transcriptional activator of nitrogen fixation fixK gene. FixL probably acts as a kinase that phosphorylates FixJ.</text>
</comment>
<evidence type="ECO:0000256" key="1">
    <source>
        <dbReference type="ARBA" id="ARBA00000085"/>
    </source>
</evidence>
<dbReference type="Gene3D" id="3.30.450.40">
    <property type="match status" value="1"/>
</dbReference>
<feature type="domain" description="PAC" evidence="15">
    <location>
        <begin position="462"/>
        <end position="513"/>
    </location>
</feature>
<evidence type="ECO:0000256" key="3">
    <source>
        <dbReference type="ARBA" id="ARBA00012438"/>
    </source>
</evidence>
<dbReference type="CDD" id="cd06225">
    <property type="entry name" value="HAMP"/>
    <property type="match status" value="1"/>
</dbReference>
<keyword evidence="12" id="KW-0812">Transmembrane</keyword>
<evidence type="ECO:0000256" key="12">
    <source>
        <dbReference type="SAM" id="Phobius"/>
    </source>
</evidence>
<dbReference type="SUPFAM" id="SSF55874">
    <property type="entry name" value="ATPase domain of HSP90 chaperone/DNA topoisomerase II/histidine kinase"/>
    <property type="match status" value="1"/>
</dbReference>
<keyword evidence="5" id="KW-0808">Transferase</keyword>
<organism evidence="17 18">
    <name type="scientific">Candidatus Scalindua rubra</name>
    <dbReference type="NCBI Taxonomy" id="1872076"/>
    <lineage>
        <taxon>Bacteria</taxon>
        <taxon>Pseudomonadati</taxon>
        <taxon>Planctomycetota</taxon>
        <taxon>Candidatus Brocadiia</taxon>
        <taxon>Candidatus Brocadiales</taxon>
        <taxon>Candidatus Scalinduaceae</taxon>
        <taxon>Candidatus Scalindua</taxon>
    </lineage>
</organism>
<dbReference type="EMBL" id="MAYW01000012">
    <property type="protein sequence ID" value="ODS34144.1"/>
    <property type="molecule type" value="Genomic_DNA"/>
</dbReference>
<dbReference type="PANTHER" id="PTHR43065">
    <property type="entry name" value="SENSOR HISTIDINE KINASE"/>
    <property type="match status" value="1"/>
</dbReference>
<dbReference type="SMART" id="SM00388">
    <property type="entry name" value="HisKA"/>
    <property type="match status" value="1"/>
</dbReference>
<dbReference type="SUPFAM" id="SSF158472">
    <property type="entry name" value="HAMP domain-like"/>
    <property type="match status" value="1"/>
</dbReference>
<evidence type="ECO:0000256" key="8">
    <source>
        <dbReference type="ARBA" id="ARBA00022840"/>
    </source>
</evidence>
<evidence type="ECO:0000256" key="10">
    <source>
        <dbReference type="ARBA" id="ARBA00059827"/>
    </source>
</evidence>
<dbReference type="Pfam" id="PF01590">
    <property type="entry name" value="GAF"/>
    <property type="match status" value="1"/>
</dbReference>
<feature type="domain" description="PAS" evidence="14">
    <location>
        <begin position="676"/>
        <end position="746"/>
    </location>
</feature>
<dbReference type="NCBIfam" id="TIGR00229">
    <property type="entry name" value="sensory_box"/>
    <property type="match status" value="2"/>
</dbReference>
<dbReference type="GO" id="GO:0016020">
    <property type="term" value="C:membrane"/>
    <property type="evidence" value="ECO:0007669"/>
    <property type="project" value="UniProtKB-SubCell"/>
</dbReference>
<evidence type="ECO:0000256" key="9">
    <source>
        <dbReference type="ARBA" id="ARBA00023012"/>
    </source>
</evidence>
<dbReference type="Proteomes" id="UP000094056">
    <property type="component" value="Unassembled WGS sequence"/>
</dbReference>
<keyword evidence="6" id="KW-0547">Nucleotide-binding</keyword>
<feature type="domain" description="Histidine kinase" evidence="13">
    <location>
        <begin position="817"/>
        <end position="1030"/>
    </location>
</feature>
<evidence type="ECO:0000256" key="11">
    <source>
        <dbReference type="ARBA" id="ARBA00070616"/>
    </source>
</evidence>